<name>A0A069A3D4_CLODI</name>
<dbReference type="Proteomes" id="UP000372533">
    <property type="component" value="Unassembled WGS sequence"/>
</dbReference>
<evidence type="ECO:0000313" key="10">
    <source>
        <dbReference type="Proteomes" id="UP000372533"/>
    </source>
</evidence>
<reference evidence="2" key="1">
    <citation type="submission" date="2014-07" db="EMBL/GenBank/DDBJ databases">
        <authorList>
            <person name="Monot Marc"/>
        </authorList>
    </citation>
    <scope>NUCLEOTIDE SEQUENCE</scope>
    <source>
        <strain evidence="3">7032989</strain>
        <strain evidence="2">7032994</strain>
    </source>
</reference>
<evidence type="ECO:0000313" key="4">
    <source>
        <dbReference type="EMBL" id="HBH1542719.1"/>
    </source>
</evidence>
<dbReference type="RefSeq" id="WP_003429630.1">
    <property type="nucleotide sequence ID" value="NZ_AP025558.1"/>
</dbReference>
<gene>
    <name evidence="3" type="ORF">BN1095_800018</name>
    <name evidence="1" type="ORF">BN1096_230026</name>
    <name evidence="2" type="ORF">BN1097_220024</name>
    <name evidence="4" type="ORF">KRM00_002208</name>
    <name evidence="5" type="ORF">KRQ00_003376</name>
    <name evidence="8" type="ORF">SAMEA1402366_03695</name>
    <name evidence="7" type="ORF">SAMEA1402399_03289</name>
    <name evidence="6" type="ORF">SAMEA3375112_03145</name>
</gene>
<dbReference type="EMBL" id="LK932473">
    <property type="protein sequence ID" value="CDS83799.1"/>
    <property type="molecule type" value="Genomic_DNA"/>
</dbReference>
<dbReference type="EMBL" id="DAEQIJ010000022">
    <property type="protein sequence ID" value="HBH2621588.1"/>
    <property type="molecule type" value="Genomic_DNA"/>
</dbReference>
<protein>
    <submittedName>
        <fullName evidence="2">Uncharacterized protein</fullName>
    </submittedName>
</protein>
<evidence type="ECO:0000313" key="7">
    <source>
        <dbReference type="EMBL" id="VFD34807.1"/>
    </source>
</evidence>
<evidence type="ECO:0000313" key="2">
    <source>
        <dbReference type="EMBL" id="CDS83903.1"/>
    </source>
</evidence>
<dbReference type="Proteomes" id="UP000411588">
    <property type="component" value="Unassembled WGS sequence"/>
</dbReference>
<dbReference type="Proteomes" id="UP000879542">
    <property type="component" value="Unassembled WGS sequence"/>
</dbReference>
<evidence type="ECO:0000313" key="5">
    <source>
        <dbReference type="EMBL" id="HBH2621588.1"/>
    </source>
</evidence>
<reference evidence="6 9" key="2">
    <citation type="submission" date="2017-02" db="EMBL/GenBank/DDBJ databases">
        <authorList>
            <consortium name="Pathogen Informatics"/>
        </authorList>
    </citation>
    <scope>NUCLEOTIDE SEQUENCE [LARGE SCALE GENOMIC DNA]</scope>
    <source>
        <strain evidence="11">clo34</strain>
        <strain evidence="7">Clo34</strain>
        <strain evidence="10">tl291</strain>
        <strain evidence="8">Tl291</strain>
        <strain evidence="6 9">VRECD0157</strain>
    </source>
</reference>
<reference evidence="4" key="3">
    <citation type="journal article" date="2018" name="Genome Biol.">
        <title>SKESA: strategic k-mer extension for scrupulous assemblies.</title>
        <authorList>
            <person name="Souvorov A."/>
            <person name="Agarwala R."/>
            <person name="Lipman D.J."/>
        </authorList>
    </citation>
    <scope>NUCLEOTIDE SEQUENCE</scope>
    <source>
        <strain evidence="5">Clostridioides</strain>
        <strain evidence="4">HN1000</strain>
    </source>
</reference>
<dbReference type="EMBL" id="CAADAN010000014">
    <property type="protein sequence ID" value="VFD34807.1"/>
    <property type="molecule type" value="Genomic_DNA"/>
</dbReference>
<dbReference type="EMBL" id="CAAJVP010000031">
    <property type="protein sequence ID" value="VHY22390.1"/>
    <property type="molecule type" value="Genomic_DNA"/>
</dbReference>
<dbReference type="EMBL" id="LK932357">
    <property type="protein sequence ID" value="CDS83903.1"/>
    <property type="molecule type" value="Genomic_DNA"/>
</dbReference>
<dbReference type="Proteomes" id="UP000189137">
    <property type="component" value="Unassembled WGS sequence"/>
</dbReference>
<organism evidence="2">
    <name type="scientific">Clostridioides difficile</name>
    <name type="common">Peptoclostridium difficile</name>
    <dbReference type="NCBI Taxonomy" id="1496"/>
    <lineage>
        <taxon>Bacteria</taxon>
        <taxon>Bacillati</taxon>
        <taxon>Bacillota</taxon>
        <taxon>Clostridia</taxon>
        <taxon>Peptostreptococcales</taxon>
        <taxon>Peptostreptococcaceae</taxon>
        <taxon>Clostridioides</taxon>
    </lineage>
</organism>
<evidence type="ECO:0000313" key="1">
    <source>
        <dbReference type="EMBL" id="CDS83799.1"/>
    </source>
</evidence>
<dbReference type="KEGG" id="pdf:CD630DERM_05880"/>
<evidence type="ECO:0000313" key="9">
    <source>
        <dbReference type="Proteomes" id="UP000189137"/>
    </source>
</evidence>
<dbReference type="PATRIC" id="fig|1496.1371.peg.3119"/>
<proteinExistence type="predicted"/>
<dbReference type="EMBL" id="DAEPXK010000022">
    <property type="protein sequence ID" value="HBH1542719.1"/>
    <property type="molecule type" value="Genomic_DNA"/>
</dbReference>
<evidence type="ECO:0000313" key="6">
    <source>
        <dbReference type="EMBL" id="SJS90388.1"/>
    </source>
</evidence>
<accession>A0A069A3D4</accession>
<dbReference type="AlphaFoldDB" id="A0A069A3D4"/>
<dbReference type="EMBL" id="LK933516">
    <property type="protein sequence ID" value="CDT80490.1"/>
    <property type="molecule type" value="Genomic_DNA"/>
</dbReference>
<evidence type="ECO:0000313" key="8">
    <source>
        <dbReference type="EMBL" id="VHY22390.1"/>
    </source>
</evidence>
<evidence type="ECO:0000313" key="11">
    <source>
        <dbReference type="Proteomes" id="UP000411588"/>
    </source>
</evidence>
<dbReference type="Proteomes" id="UP000878956">
    <property type="component" value="Unassembled WGS sequence"/>
</dbReference>
<evidence type="ECO:0000313" key="3">
    <source>
        <dbReference type="EMBL" id="CDT80490.1"/>
    </source>
</evidence>
<dbReference type="EMBL" id="FUPS01000012">
    <property type="protein sequence ID" value="SJS90388.1"/>
    <property type="molecule type" value="Genomic_DNA"/>
</dbReference>
<sequence>MRLNVTKQNTIEVENSRKEDVYFVIVDNVFFERQGDVFNSITNNNLNNYDVKILPTDNVFLELKITSTKDLEPVFIVVEDRQYNHGSIMFKPVLV</sequence>
<reference evidence="4" key="4">
    <citation type="submission" date="2021-06" db="EMBL/GenBank/DDBJ databases">
        <authorList>
            <consortium name="NCBI Pathogen Detection Project"/>
        </authorList>
    </citation>
    <scope>NUCLEOTIDE SEQUENCE</scope>
    <source>
        <strain evidence="5">Clostridioides</strain>
        <strain evidence="4">HN1000</strain>
    </source>
</reference>